<keyword evidence="4" id="KW-1185">Reference proteome</keyword>
<reference evidence="4" key="1">
    <citation type="submission" date="2010-07" db="EMBL/GenBank/DDBJ databases">
        <title>The genome sequence of Gaeumannomyces graminis var. tritici strain R3-111a-1.</title>
        <authorList>
            <consortium name="The Broad Institute Genome Sequencing Platform"/>
            <person name="Ma L.-J."/>
            <person name="Dead R."/>
            <person name="Young S."/>
            <person name="Zeng Q."/>
            <person name="Koehrsen M."/>
            <person name="Alvarado L."/>
            <person name="Berlin A."/>
            <person name="Chapman S.B."/>
            <person name="Chen Z."/>
            <person name="Freedman E."/>
            <person name="Gellesch M."/>
            <person name="Goldberg J."/>
            <person name="Griggs A."/>
            <person name="Gujja S."/>
            <person name="Heilman E.R."/>
            <person name="Heiman D."/>
            <person name="Hepburn T."/>
            <person name="Howarth C."/>
            <person name="Jen D."/>
            <person name="Larson L."/>
            <person name="Mehta T."/>
            <person name="Neiman D."/>
            <person name="Pearson M."/>
            <person name="Roberts A."/>
            <person name="Saif S."/>
            <person name="Shea T."/>
            <person name="Shenoy N."/>
            <person name="Sisk P."/>
            <person name="Stolte C."/>
            <person name="Sykes S."/>
            <person name="Walk T."/>
            <person name="White J."/>
            <person name="Yandava C."/>
            <person name="Haas B."/>
            <person name="Nusbaum C."/>
            <person name="Birren B."/>
        </authorList>
    </citation>
    <scope>NUCLEOTIDE SEQUENCE [LARGE SCALE GENOMIC DNA]</scope>
    <source>
        <strain evidence="4">R3-111a-1</strain>
    </source>
</reference>
<dbReference type="RefSeq" id="XP_009216010.1">
    <property type="nucleotide sequence ID" value="XM_009217746.1"/>
</dbReference>
<evidence type="ECO:0000313" key="2">
    <source>
        <dbReference type="EMBL" id="EJT80001.1"/>
    </source>
</evidence>
<evidence type="ECO:0000313" key="4">
    <source>
        <dbReference type="Proteomes" id="UP000006039"/>
    </source>
</evidence>
<dbReference type="EnsemblFungi" id="EJT80001">
    <property type="protein sequence ID" value="EJT80001"/>
    <property type="gene ID" value="GGTG_00008"/>
</dbReference>
<reference evidence="2" key="3">
    <citation type="submission" date="2010-09" db="EMBL/GenBank/DDBJ databases">
        <title>Annotation of Gaeumannomyces graminis var. tritici R3-111a-1.</title>
        <authorList>
            <consortium name="The Broad Institute Genome Sequencing Platform"/>
            <person name="Ma L.-J."/>
            <person name="Dead R."/>
            <person name="Young S.K."/>
            <person name="Zeng Q."/>
            <person name="Gargeya S."/>
            <person name="Fitzgerald M."/>
            <person name="Haas B."/>
            <person name="Abouelleil A."/>
            <person name="Alvarado L."/>
            <person name="Arachchi H.M."/>
            <person name="Berlin A."/>
            <person name="Brown A."/>
            <person name="Chapman S.B."/>
            <person name="Chen Z."/>
            <person name="Dunbar C."/>
            <person name="Freedman E."/>
            <person name="Gearin G."/>
            <person name="Gellesch M."/>
            <person name="Goldberg J."/>
            <person name="Griggs A."/>
            <person name="Gujja S."/>
            <person name="Heiman D."/>
            <person name="Howarth C."/>
            <person name="Larson L."/>
            <person name="Lui A."/>
            <person name="MacDonald P.J.P."/>
            <person name="Mehta T."/>
            <person name="Montmayeur A."/>
            <person name="Murphy C."/>
            <person name="Neiman D."/>
            <person name="Pearson M."/>
            <person name="Priest M."/>
            <person name="Roberts A."/>
            <person name="Saif S."/>
            <person name="Shea T."/>
            <person name="Shenoy N."/>
            <person name="Sisk P."/>
            <person name="Stolte C."/>
            <person name="Sykes S."/>
            <person name="Yandava C."/>
            <person name="Wortman J."/>
            <person name="Nusbaum C."/>
            <person name="Birren B."/>
        </authorList>
    </citation>
    <scope>NUCLEOTIDE SEQUENCE</scope>
    <source>
        <strain evidence="2">R3-111a-1</strain>
    </source>
</reference>
<dbReference type="EMBL" id="GL385395">
    <property type="protein sequence ID" value="EJT80001.1"/>
    <property type="molecule type" value="Genomic_DNA"/>
</dbReference>
<feature type="region of interest" description="Disordered" evidence="1">
    <location>
        <begin position="103"/>
        <end position="130"/>
    </location>
</feature>
<dbReference type="Proteomes" id="UP000006039">
    <property type="component" value="Unassembled WGS sequence"/>
</dbReference>
<protein>
    <submittedName>
        <fullName evidence="2 3">Uncharacterized protein</fullName>
    </submittedName>
</protein>
<dbReference type="HOGENOM" id="CLU_787649_0_0_1"/>
<reference evidence="2" key="2">
    <citation type="submission" date="2010-07" db="EMBL/GenBank/DDBJ databases">
        <authorList>
            <consortium name="The Broad Institute Genome Sequencing Platform"/>
            <consortium name="Broad Institute Genome Sequencing Center for Infectious Disease"/>
            <person name="Ma L.-J."/>
            <person name="Dead R."/>
            <person name="Young S."/>
            <person name="Zeng Q."/>
            <person name="Koehrsen M."/>
            <person name="Alvarado L."/>
            <person name="Berlin A."/>
            <person name="Chapman S.B."/>
            <person name="Chen Z."/>
            <person name="Freedman E."/>
            <person name="Gellesch M."/>
            <person name="Goldberg J."/>
            <person name="Griggs A."/>
            <person name="Gujja S."/>
            <person name="Heilman E.R."/>
            <person name="Heiman D."/>
            <person name="Hepburn T."/>
            <person name="Howarth C."/>
            <person name="Jen D."/>
            <person name="Larson L."/>
            <person name="Mehta T."/>
            <person name="Neiman D."/>
            <person name="Pearson M."/>
            <person name="Roberts A."/>
            <person name="Saif S."/>
            <person name="Shea T."/>
            <person name="Shenoy N."/>
            <person name="Sisk P."/>
            <person name="Stolte C."/>
            <person name="Sykes S."/>
            <person name="Walk T."/>
            <person name="White J."/>
            <person name="Yandava C."/>
            <person name="Haas B."/>
            <person name="Nusbaum C."/>
            <person name="Birren B."/>
        </authorList>
    </citation>
    <scope>NUCLEOTIDE SEQUENCE</scope>
    <source>
        <strain evidence="2">R3-111a-1</strain>
    </source>
</reference>
<sequence>MSTQPWAPTGFLDADMVEPFQDKLTNPFDVLDIPNEEVARIKAIGDIDTAGMEASLLVSRQTRSVSLFYEDRPYRGNQQALDRKHYKQLDMTTWKDFLTVGTESPAKRRQQQQEQQRPRPGAGGAFEGVDDYPLCKPKPGEYSVGTMVLLGTLRTQFDLPPAQRQAVVASFDVRGHLSFRVKTQNVYGVHIRDAMSSTMPLDHLRDNKVDFIVHAFTYAFRLGMAKSDDNLFALRHAIARASKDQAADDMRGTWLVTRFDGVVSRVRTPGMSARIWVWVRVDVCQGCATRLGGSPCPSRQPPSRPSVRRLPTTWFRSTVSLLFGFWSAVFPPPALVPGHAGLPRGGHRRGDA</sequence>
<gene>
    <name evidence="3" type="primary">20340466</name>
    <name evidence="2" type="ORF">GGTG_00008</name>
</gene>
<proteinExistence type="predicted"/>
<reference evidence="3" key="5">
    <citation type="submission" date="2018-04" db="UniProtKB">
        <authorList>
            <consortium name="EnsemblFungi"/>
        </authorList>
    </citation>
    <scope>IDENTIFICATION</scope>
    <source>
        <strain evidence="3">R3-111a-1</strain>
    </source>
</reference>
<evidence type="ECO:0000313" key="3">
    <source>
        <dbReference type="EnsemblFungi" id="EJT80001"/>
    </source>
</evidence>
<evidence type="ECO:0000256" key="1">
    <source>
        <dbReference type="SAM" id="MobiDB-lite"/>
    </source>
</evidence>
<reference evidence="3" key="4">
    <citation type="journal article" date="2015" name="G3 (Bethesda)">
        <title>Genome sequences of three phytopathogenic species of the Magnaporthaceae family of fungi.</title>
        <authorList>
            <person name="Okagaki L.H."/>
            <person name="Nunes C.C."/>
            <person name="Sailsbery J."/>
            <person name="Clay B."/>
            <person name="Brown D."/>
            <person name="John T."/>
            <person name="Oh Y."/>
            <person name="Young N."/>
            <person name="Fitzgerald M."/>
            <person name="Haas B.J."/>
            <person name="Zeng Q."/>
            <person name="Young S."/>
            <person name="Adiconis X."/>
            <person name="Fan L."/>
            <person name="Levin J.Z."/>
            <person name="Mitchell T.K."/>
            <person name="Okubara P.A."/>
            <person name="Farman M.L."/>
            <person name="Kohn L.M."/>
            <person name="Birren B."/>
            <person name="Ma L.-J."/>
            <person name="Dean R.A."/>
        </authorList>
    </citation>
    <scope>NUCLEOTIDE SEQUENCE</scope>
    <source>
        <strain evidence="3">R3-111a-1</strain>
    </source>
</reference>
<dbReference type="AlphaFoldDB" id="J3NFG1"/>
<accession>J3NFG1</accession>
<dbReference type="VEuPathDB" id="FungiDB:GGTG_00008"/>
<name>J3NFG1_GAET3</name>
<dbReference type="GeneID" id="20340466"/>
<organism evidence="2">
    <name type="scientific">Gaeumannomyces tritici (strain R3-111a-1)</name>
    <name type="common">Wheat and barley take-all root rot fungus</name>
    <name type="synonym">Gaeumannomyces graminis var. tritici</name>
    <dbReference type="NCBI Taxonomy" id="644352"/>
    <lineage>
        <taxon>Eukaryota</taxon>
        <taxon>Fungi</taxon>
        <taxon>Dikarya</taxon>
        <taxon>Ascomycota</taxon>
        <taxon>Pezizomycotina</taxon>
        <taxon>Sordariomycetes</taxon>
        <taxon>Sordariomycetidae</taxon>
        <taxon>Magnaporthales</taxon>
        <taxon>Magnaporthaceae</taxon>
        <taxon>Gaeumannomyces</taxon>
    </lineage>
</organism>